<dbReference type="Proteomes" id="UP000189177">
    <property type="component" value="Unassembled WGS sequence"/>
</dbReference>
<sequence length="100" mass="11437">MRLSEDQRKTIHHTARELFGDCTVYLFGSRVDDAARGGDIDLLVETPRPVENRAAMAARYTARLQRALGDQHIDVLIVDPNTRHQPIHDRAREQGVVLWH</sequence>
<protein>
    <recommendedName>
        <fullName evidence="1">Polymerase nucleotidyl transferase domain-containing protein</fullName>
    </recommendedName>
</protein>
<dbReference type="AlphaFoldDB" id="A0A1V2ZWF5"/>
<feature type="domain" description="Polymerase nucleotidyl transferase" evidence="1">
    <location>
        <begin position="15"/>
        <end position="57"/>
    </location>
</feature>
<reference evidence="2 3" key="1">
    <citation type="submission" date="2017-02" db="EMBL/GenBank/DDBJ databases">
        <title>Genomic diversity within the haloalkaliphilic genus Thioalkalivibrio.</title>
        <authorList>
            <person name="Ahn A.-C."/>
            <person name="Meier-Kolthoff J."/>
            <person name="Overmars L."/>
            <person name="Richter M."/>
            <person name="Woyke T."/>
            <person name="Sorokin D.Y."/>
            <person name="Muyzer G."/>
        </authorList>
    </citation>
    <scope>NUCLEOTIDE SEQUENCE [LARGE SCALE GENOMIC DNA]</scope>
    <source>
        <strain evidence="2 3">HL17</strain>
    </source>
</reference>
<evidence type="ECO:0000259" key="1">
    <source>
        <dbReference type="Pfam" id="PF01909"/>
    </source>
</evidence>
<dbReference type="RefSeq" id="WP_028491180.1">
    <property type="nucleotide sequence ID" value="NZ_MUZR01000049.1"/>
</dbReference>
<dbReference type="InterPro" id="IPR043519">
    <property type="entry name" value="NT_sf"/>
</dbReference>
<organism evidence="2 3">
    <name type="scientific">Thioalkalivibrio halophilus</name>
    <dbReference type="NCBI Taxonomy" id="252474"/>
    <lineage>
        <taxon>Bacteria</taxon>
        <taxon>Pseudomonadati</taxon>
        <taxon>Pseudomonadota</taxon>
        <taxon>Gammaproteobacteria</taxon>
        <taxon>Chromatiales</taxon>
        <taxon>Ectothiorhodospiraceae</taxon>
        <taxon>Thioalkalivibrio</taxon>
    </lineage>
</organism>
<evidence type="ECO:0000313" key="3">
    <source>
        <dbReference type="Proteomes" id="UP000189177"/>
    </source>
</evidence>
<name>A0A1V2ZWF5_9GAMM</name>
<keyword evidence="3" id="KW-1185">Reference proteome</keyword>
<evidence type="ECO:0000313" key="2">
    <source>
        <dbReference type="EMBL" id="OOC09467.1"/>
    </source>
</evidence>
<proteinExistence type="predicted"/>
<dbReference type="InterPro" id="IPR002934">
    <property type="entry name" value="Polymerase_NTP_transf_dom"/>
</dbReference>
<dbReference type="Pfam" id="PF01909">
    <property type="entry name" value="NTP_transf_2"/>
    <property type="match status" value="1"/>
</dbReference>
<dbReference type="CDD" id="cd05403">
    <property type="entry name" value="NT_KNTase_like"/>
    <property type="match status" value="1"/>
</dbReference>
<dbReference type="GO" id="GO:0016779">
    <property type="term" value="F:nucleotidyltransferase activity"/>
    <property type="evidence" value="ECO:0007669"/>
    <property type="project" value="InterPro"/>
</dbReference>
<accession>A0A1V2ZWF5</accession>
<dbReference type="SUPFAM" id="SSF81301">
    <property type="entry name" value="Nucleotidyltransferase"/>
    <property type="match status" value="1"/>
</dbReference>
<gene>
    <name evidence="2" type="ORF">B1A74_10790</name>
</gene>
<dbReference type="Gene3D" id="3.30.460.10">
    <property type="entry name" value="Beta Polymerase, domain 2"/>
    <property type="match status" value="1"/>
</dbReference>
<dbReference type="STRING" id="252474.B1A74_10790"/>
<comment type="caution">
    <text evidence="2">The sequence shown here is derived from an EMBL/GenBank/DDBJ whole genome shotgun (WGS) entry which is preliminary data.</text>
</comment>
<dbReference type="EMBL" id="MUZR01000049">
    <property type="protein sequence ID" value="OOC09467.1"/>
    <property type="molecule type" value="Genomic_DNA"/>
</dbReference>
<dbReference type="OrthoDB" id="14556at2"/>